<evidence type="ECO:0000259" key="10">
    <source>
        <dbReference type="Pfam" id="PF05649"/>
    </source>
</evidence>
<feature type="transmembrane region" description="Helical" evidence="8">
    <location>
        <begin position="27"/>
        <end position="48"/>
    </location>
</feature>
<dbReference type="Pfam" id="PF01431">
    <property type="entry name" value="Peptidase_M13"/>
    <property type="match status" value="1"/>
</dbReference>
<evidence type="ECO:0000256" key="7">
    <source>
        <dbReference type="ARBA" id="ARBA00023049"/>
    </source>
</evidence>
<dbReference type="OrthoDB" id="6475849at2759"/>
<dbReference type="SUPFAM" id="SSF55486">
    <property type="entry name" value="Metalloproteases ('zincins'), catalytic domain"/>
    <property type="match status" value="1"/>
</dbReference>
<keyword evidence="8" id="KW-0472">Membrane</keyword>
<dbReference type="InterPro" id="IPR008753">
    <property type="entry name" value="Peptidase_M13_N"/>
</dbReference>
<evidence type="ECO:0000256" key="2">
    <source>
        <dbReference type="ARBA" id="ARBA00007357"/>
    </source>
</evidence>
<dbReference type="GO" id="GO:0046872">
    <property type="term" value="F:metal ion binding"/>
    <property type="evidence" value="ECO:0007669"/>
    <property type="project" value="UniProtKB-KW"/>
</dbReference>
<dbReference type="GO" id="GO:0004222">
    <property type="term" value="F:metalloendopeptidase activity"/>
    <property type="evidence" value="ECO:0007669"/>
    <property type="project" value="InterPro"/>
</dbReference>
<sequence length="609" mass="70572">MNVCSFCVKQSETRCCFSKPEKSRECYLIICILILLTLIILLSTGLVINYNRTKETKAVLKGNFSGKPIFCKPRSKREVCLTEGCVNAAYHILERANLSVDPCEDFYEFACGTFVHNTKIPDSKSGVTMFSQAMDSLKQKLRILIEDENTHHDSEATTKTKELYASCMDIDRIEEKGLHPLYDILDFLGGWPVLEGDDWDSKNFSWIGTLLKKRKIGFSINSIFIFDVDINVKNSSQWMIWFDQPILTLPREYFISGLNESDVQKFFQYAVDLAVLLGANKTTAEEEMTEVLEFMIDMSKNSMPREYRRNIQHIHNVMNLTQLYELAPLLNWTETINKILPDNIKVDDSELVNVGDVQYFGNLTDLLNKTPDSMSYAVSNLYVKHYFQKRSKEQVEHLVTYLRNNFDDMLKGLEWMDDETKKQALKKERAINSYIGYPEELLHDENIAEHYSNGRQYDMDGNLGDWWQNDTEKRFLEKTNCIIEQYGNYTSETHKIKINGIYTQGENIADNGGIRVAYKAYMKWVEENGEEEMLPGLGYTPNQLFWVASAQIWCSVFRPELLRNKIISDNHSPENFRVNGPLSNFDKFSNDWKCGANSKMNPKHKCIVW</sequence>
<gene>
    <name evidence="11" type="primary">ECE2</name>
    <name evidence="11" type="ORF">Anas_11038</name>
</gene>
<keyword evidence="7" id="KW-0482">Metalloprotease</keyword>
<feature type="domain" description="Peptidase M13 N-terminal" evidence="10">
    <location>
        <begin position="373"/>
        <end position="438"/>
    </location>
</feature>
<dbReference type="PANTHER" id="PTHR11733:SF224">
    <property type="entry name" value="NEPRILYSIN-2"/>
    <property type="match status" value="1"/>
</dbReference>
<dbReference type="Gene3D" id="3.40.390.10">
    <property type="entry name" value="Collagenase (Catalytic Domain)"/>
    <property type="match status" value="1"/>
</dbReference>
<dbReference type="AlphaFoldDB" id="A0A5N5SKE9"/>
<evidence type="ECO:0000259" key="9">
    <source>
        <dbReference type="Pfam" id="PF01431"/>
    </source>
</evidence>
<evidence type="ECO:0000256" key="6">
    <source>
        <dbReference type="ARBA" id="ARBA00022833"/>
    </source>
</evidence>
<evidence type="ECO:0000313" key="12">
    <source>
        <dbReference type="Proteomes" id="UP000326759"/>
    </source>
</evidence>
<dbReference type="PROSITE" id="PS51885">
    <property type="entry name" value="NEPRILYSIN"/>
    <property type="match status" value="1"/>
</dbReference>
<dbReference type="InterPro" id="IPR018497">
    <property type="entry name" value="Peptidase_M13_C"/>
</dbReference>
<proteinExistence type="inferred from homology"/>
<dbReference type="GO" id="GO:0016485">
    <property type="term" value="P:protein processing"/>
    <property type="evidence" value="ECO:0007669"/>
    <property type="project" value="TreeGrafter"/>
</dbReference>
<evidence type="ECO:0000256" key="3">
    <source>
        <dbReference type="ARBA" id="ARBA00022670"/>
    </source>
</evidence>
<keyword evidence="12" id="KW-1185">Reference proteome</keyword>
<dbReference type="InterPro" id="IPR042089">
    <property type="entry name" value="Peptidase_M13_dom_2"/>
</dbReference>
<keyword evidence="4" id="KW-0479">Metal-binding</keyword>
<dbReference type="InterPro" id="IPR024079">
    <property type="entry name" value="MetalloPept_cat_dom_sf"/>
</dbReference>
<dbReference type="CDD" id="cd08662">
    <property type="entry name" value="M13"/>
    <property type="match status" value="1"/>
</dbReference>
<comment type="similarity">
    <text evidence="2">Belongs to the peptidase M13 family.</text>
</comment>
<evidence type="ECO:0000256" key="8">
    <source>
        <dbReference type="SAM" id="Phobius"/>
    </source>
</evidence>
<evidence type="ECO:0000256" key="4">
    <source>
        <dbReference type="ARBA" id="ARBA00022723"/>
    </source>
</evidence>
<reference evidence="11 12" key="1">
    <citation type="journal article" date="2019" name="PLoS Biol.">
        <title>Sex chromosomes control vertical transmission of feminizing Wolbachia symbionts in an isopod.</title>
        <authorList>
            <person name="Becking T."/>
            <person name="Chebbi M.A."/>
            <person name="Giraud I."/>
            <person name="Moumen B."/>
            <person name="Laverre T."/>
            <person name="Caubet Y."/>
            <person name="Peccoud J."/>
            <person name="Gilbert C."/>
            <person name="Cordaux R."/>
        </authorList>
    </citation>
    <scope>NUCLEOTIDE SEQUENCE [LARGE SCALE GENOMIC DNA]</scope>
    <source>
        <strain evidence="11">ANa2</strain>
        <tissue evidence="11">Whole body excluding digestive tract and cuticle</tissue>
    </source>
</reference>
<accession>A0A5N5SKE9</accession>
<comment type="cofactor">
    <cofactor evidence="1">
        <name>Zn(2+)</name>
        <dbReference type="ChEBI" id="CHEBI:29105"/>
    </cofactor>
</comment>
<organism evidence="11 12">
    <name type="scientific">Armadillidium nasatum</name>
    <dbReference type="NCBI Taxonomy" id="96803"/>
    <lineage>
        <taxon>Eukaryota</taxon>
        <taxon>Metazoa</taxon>
        <taxon>Ecdysozoa</taxon>
        <taxon>Arthropoda</taxon>
        <taxon>Crustacea</taxon>
        <taxon>Multicrustacea</taxon>
        <taxon>Malacostraca</taxon>
        <taxon>Eumalacostraca</taxon>
        <taxon>Peracarida</taxon>
        <taxon>Isopoda</taxon>
        <taxon>Oniscidea</taxon>
        <taxon>Crinocheta</taxon>
        <taxon>Armadillidiidae</taxon>
        <taxon>Armadillidium</taxon>
    </lineage>
</organism>
<keyword evidence="8" id="KW-1133">Transmembrane helix</keyword>
<dbReference type="GO" id="GO:0005886">
    <property type="term" value="C:plasma membrane"/>
    <property type="evidence" value="ECO:0007669"/>
    <property type="project" value="TreeGrafter"/>
</dbReference>
<feature type="domain" description="Peptidase M13 N-terminal" evidence="10">
    <location>
        <begin position="102"/>
        <end position="371"/>
    </location>
</feature>
<keyword evidence="8" id="KW-0812">Transmembrane</keyword>
<dbReference type="PANTHER" id="PTHR11733">
    <property type="entry name" value="ZINC METALLOPROTEASE FAMILY M13 NEPRILYSIN-RELATED"/>
    <property type="match status" value="1"/>
</dbReference>
<dbReference type="InterPro" id="IPR000718">
    <property type="entry name" value="Peptidase_M13"/>
</dbReference>
<dbReference type="EMBL" id="SEYY01023899">
    <property type="protein sequence ID" value="KAB7494554.1"/>
    <property type="molecule type" value="Genomic_DNA"/>
</dbReference>
<protein>
    <submittedName>
        <fullName evidence="11">Endothelin-converting enzyme 2</fullName>
    </submittedName>
</protein>
<keyword evidence="5" id="KW-0378">Hydrolase</keyword>
<evidence type="ECO:0000313" key="11">
    <source>
        <dbReference type="EMBL" id="KAB7494554.1"/>
    </source>
</evidence>
<evidence type="ECO:0000256" key="1">
    <source>
        <dbReference type="ARBA" id="ARBA00001947"/>
    </source>
</evidence>
<name>A0A5N5SKE9_9CRUS</name>
<comment type="caution">
    <text evidence="11">The sequence shown here is derived from an EMBL/GenBank/DDBJ whole genome shotgun (WGS) entry which is preliminary data.</text>
</comment>
<dbReference type="Pfam" id="PF05649">
    <property type="entry name" value="Peptidase_M13_N"/>
    <property type="match status" value="2"/>
</dbReference>
<keyword evidence="3" id="KW-0645">Protease</keyword>
<evidence type="ECO:0000256" key="5">
    <source>
        <dbReference type="ARBA" id="ARBA00022801"/>
    </source>
</evidence>
<dbReference type="Proteomes" id="UP000326759">
    <property type="component" value="Unassembled WGS sequence"/>
</dbReference>
<keyword evidence="6" id="KW-0862">Zinc</keyword>
<dbReference type="Gene3D" id="1.10.1380.10">
    <property type="entry name" value="Neutral endopeptidase , domain2"/>
    <property type="match status" value="2"/>
</dbReference>
<feature type="domain" description="Peptidase M13 C-terminal" evidence="9">
    <location>
        <begin position="450"/>
        <end position="607"/>
    </location>
</feature>